<dbReference type="InterPro" id="IPR050214">
    <property type="entry name" value="Cys_Synth/Cystath_Beta-Synth"/>
</dbReference>
<dbReference type="InterPro" id="IPR036052">
    <property type="entry name" value="TrpB-like_PALP_sf"/>
</dbReference>
<sequence>MDTVPDKIAELEKLIGKTPLIEIDFNYKHKECKIYSKLEYYNYTGSIKDRMALYILKKAYNKAHIKNNYTIIEATSGNAGISFSAIGTYLGNKVEIYTPDWISEESKLILKSFGAKLHLISQSDGGFLECIVQIIERANTNNNIFLPSQFSNEDNISAHYLSTGPEILNILLKNNISPSAFVAGVGTGGTLMGVGKYLNEYNNSIKLYPIEPLNSPILSAKKEFCKHRIQGIADEFIPPLLKLDKLHKIISIDDGDAIIMAQMLASKLGLGVGISSGANFLGCVKALDILGSDAEIATIFPDDNRKYLRSYLEKTEPPQNNFLSPSIELIGIKTLI</sequence>
<comment type="cofactor">
    <cofactor evidence="1">
        <name>pyridoxal 5'-phosphate</name>
        <dbReference type="ChEBI" id="CHEBI:597326"/>
    </cofactor>
</comment>
<protein>
    <submittedName>
        <fullName evidence="4">Cysteine synthase family protein</fullName>
    </submittedName>
</protein>
<proteinExistence type="predicted"/>
<dbReference type="PANTHER" id="PTHR10314">
    <property type="entry name" value="CYSTATHIONINE BETA-SYNTHASE"/>
    <property type="match status" value="1"/>
</dbReference>
<accession>A0ABR8PRA5</accession>
<organism evidence="4 5">
    <name type="scientific">Clostridium cibarium</name>
    <dbReference type="NCBI Taxonomy" id="2762247"/>
    <lineage>
        <taxon>Bacteria</taxon>
        <taxon>Bacillati</taxon>
        <taxon>Bacillota</taxon>
        <taxon>Clostridia</taxon>
        <taxon>Eubacteriales</taxon>
        <taxon>Clostridiaceae</taxon>
        <taxon>Clostridium</taxon>
    </lineage>
</organism>
<evidence type="ECO:0000313" key="5">
    <source>
        <dbReference type="Proteomes" id="UP000627781"/>
    </source>
</evidence>
<evidence type="ECO:0000259" key="3">
    <source>
        <dbReference type="Pfam" id="PF00291"/>
    </source>
</evidence>
<dbReference type="Gene3D" id="3.40.50.1100">
    <property type="match status" value="2"/>
</dbReference>
<keyword evidence="2" id="KW-0663">Pyridoxal phosphate</keyword>
<evidence type="ECO:0000256" key="2">
    <source>
        <dbReference type="ARBA" id="ARBA00022898"/>
    </source>
</evidence>
<dbReference type="Proteomes" id="UP000627781">
    <property type="component" value="Unassembled WGS sequence"/>
</dbReference>
<keyword evidence="5" id="KW-1185">Reference proteome</keyword>
<evidence type="ECO:0000313" key="4">
    <source>
        <dbReference type="EMBL" id="MBD7910711.1"/>
    </source>
</evidence>
<name>A0ABR8PRA5_9CLOT</name>
<dbReference type="RefSeq" id="WP_143318420.1">
    <property type="nucleotide sequence ID" value="NZ_JACSRA010000006.1"/>
</dbReference>
<dbReference type="CDD" id="cd01561">
    <property type="entry name" value="CBS_like"/>
    <property type="match status" value="1"/>
</dbReference>
<feature type="domain" description="Tryptophan synthase beta chain-like PALP" evidence="3">
    <location>
        <begin position="12"/>
        <end position="302"/>
    </location>
</feature>
<comment type="caution">
    <text evidence="4">The sequence shown here is derived from an EMBL/GenBank/DDBJ whole genome shotgun (WGS) entry which is preliminary data.</text>
</comment>
<dbReference type="InterPro" id="IPR001926">
    <property type="entry name" value="TrpB-like_PALP"/>
</dbReference>
<dbReference type="EMBL" id="JACSRA010000006">
    <property type="protein sequence ID" value="MBD7910711.1"/>
    <property type="molecule type" value="Genomic_DNA"/>
</dbReference>
<reference evidence="4 5" key="1">
    <citation type="submission" date="2020-08" db="EMBL/GenBank/DDBJ databases">
        <title>A Genomic Blueprint of the Chicken Gut Microbiome.</title>
        <authorList>
            <person name="Gilroy R."/>
            <person name="Ravi A."/>
            <person name="Getino M."/>
            <person name="Pursley I."/>
            <person name="Horton D.L."/>
            <person name="Alikhan N.-F."/>
            <person name="Baker D."/>
            <person name="Gharbi K."/>
            <person name="Hall N."/>
            <person name="Watson M."/>
            <person name="Adriaenssens E.M."/>
            <person name="Foster-Nyarko E."/>
            <person name="Jarju S."/>
            <person name="Secka A."/>
            <person name="Antonio M."/>
            <person name="Oren A."/>
            <person name="Chaudhuri R."/>
            <person name="La Ragione R.M."/>
            <person name="Hildebrand F."/>
            <person name="Pallen M.J."/>
        </authorList>
    </citation>
    <scope>NUCLEOTIDE SEQUENCE [LARGE SCALE GENOMIC DNA]</scope>
    <source>
        <strain evidence="4 5">Sa3CVN1</strain>
    </source>
</reference>
<gene>
    <name evidence="4" type="ORF">H9661_04990</name>
</gene>
<dbReference type="SUPFAM" id="SSF53686">
    <property type="entry name" value="Tryptophan synthase beta subunit-like PLP-dependent enzymes"/>
    <property type="match status" value="1"/>
</dbReference>
<evidence type="ECO:0000256" key="1">
    <source>
        <dbReference type="ARBA" id="ARBA00001933"/>
    </source>
</evidence>
<dbReference type="Pfam" id="PF00291">
    <property type="entry name" value="PALP"/>
    <property type="match status" value="1"/>
</dbReference>